<protein>
    <recommendedName>
        <fullName evidence="2">PA14 domain-containing protein</fullName>
    </recommendedName>
</protein>
<dbReference type="Pfam" id="PF10528">
    <property type="entry name" value="GLEYA"/>
    <property type="match status" value="1"/>
</dbReference>
<dbReference type="SUPFAM" id="SSF56988">
    <property type="entry name" value="Anthrax protective antigen"/>
    <property type="match status" value="1"/>
</dbReference>
<evidence type="ECO:0000256" key="1">
    <source>
        <dbReference type="SAM" id="SignalP"/>
    </source>
</evidence>
<keyword evidence="1" id="KW-0732">Signal</keyword>
<dbReference type="PROSITE" id="PS51820">
    <property type="entry name" value="PA14"/>
    <property type="match status" value="1"/>
</dbReference>
<dbReference type="OrthoDB" id="4388755at2759"/>
<feature type="chain" id="PRO_5040453877" description="PA14 domain-containing protein" evidence="1">
    <location>
        <begin position="22"/>
        <end position="418"/>
    </location>
</feature>
<sequence>MARTAAYLSLMAASLTYFASAFPLDERTVNLCPAVDLVVDLLKAYPSASPFCSTFLGIQTATTTSTVQFTSPVTTVIPTTTSTVIVTGSVVTSYDVSSTTITTCIPSAAKRDLAKRKVTTTSSSSTASSTSSSTAIPASISISGTCPGCPNLLKNIACSAVSSACKCLGIPTPTSTVYVSTTYVPVVTSFSDVAATQTTIVTTTVPTTSTSAVVSCPKPSICGNQGIQFAYYANEPWGDNIVTMDPENYWTVTPDYLGTTTEVGGINEPAGSRVNLYGTSENVPASYFVLNHRGYIFAQIDGDYTFTTSQVDDITFLYLGDNAIRGYGKSNYNAKAVCCSAPGNSASATYTLTTGQYLPFRLVFGQQGGPVVFSFSITAPDGTVILDANTQNSDFIVQYSCDGTTAPAFPAWGSEQPL</sequence>
<feature type="signal peptide" evidence="1">
    <location>
        <begin position="1"/>
        <end position="21"/>
    </location>
</feature>
<dbReference type="AlphaFoldDB" id="A0A9N8JX51"/>
<gene>
    <name evidence="3" type="ORF">AWRI4233_LOCUS5661</name>
</gene>
<feature type="domain" description="PA14" evidence="2">
    <location>
        <begin position="222"/>
        <end position="391"/>
    </location>
</feature>
<reference evidence="3" key="1">
    <citation type="submission" date="2020-06" db="EMBL/GenBank/DDBJ databases">
        <authorList>
            <person name="Onetto C."/>
        </authorList>
    </citation>
    <scope>NUCLEOTIDE SEQUENCE</scope>
</reference>
<name>A0A9N8JX51_9PEZI</name>
<dbReference type="Gene3D" id="2.60.120.1560">
    <property type="match status" value="1"/>
</dbReference>
<accession>A0A9N8JX51</accession>
<evidence type="ECO:0000313" key="3">
    <source>
        <dbReference type="EMBL" id="CAD0096406.1"/>
    </source>
</evidence>
<dbReference type="Proteomes" id="UP000714618">
    <property type="component" value="Unassembled WGS sequence"/>
</dbReference>
<evidence type="ECO:0000313" key="4">
    <source>
        <dbReference type="Proteomes" id="UP000714618"/>
    </source>
</evidence>
<comment type="caution">
    <text evidence="3">The sequence shown here is derived from an EMBL/GenBank/DDBJ whole genome shotgun (WGS) entry which is preliminary data.</text>
</comment>
<dbReference type="InterPro" id="IPR018871">
    <property type="entry name" value="GLEYA_adhesin_domain"/>
</dbReference>
<keyword evidence="4" id="KW-1185">Reference proteome</keyword>
<dbReference type="InterPro" id="IPR037524">
    <property type="entry name" value="PA14/GLEYA"/>
</dbReference>
<dbReference type="EMBL" id="CAIJEO010000007">
    <property type="protein sequence ID" value="CAD0096406.1"/>
    <property type="molecule type" value="Genomic_DNA"/>
</dbReference>
<evidence type="ECO:0000259" key="2">
    <source>
        <dbReference type="PROSITE" id="PS51820"/>
    </source>
</evidence>
<proteinExistence type="predicted"/>
<organism evidence="3 4">
    <name type="scientific">Aureobasidium mustum</name>
    <dbReference type="NCBI Taxonomy" id="2773714"/>
    <lineage>
        <taxon>Eukaryota</taxon>
        <taxon>Fungi</taxon>
        <taxon>Dikarya</taxon>
        <taxon>Ascomycota</taxon>
        <taxon>Pezizomycotina</taxon>
        <taxon>Dothideomycetes</taxon>
        <taxon>Dothideomycetidae</taxon>
        <taxon>Dothideales</taxon>
        <taxon>Saccotheciaceae</taxon>
        <taxon>Aureobasidium</taxon>
    </lineage>
</organism>